<dbReference type="InterPro" id="IPR041657">
    <property type="entry name" value="HTH_17"/>
</dbReference>
<dbReference type="AlphaFoldDB" id="A0A939KNN9"/>
<reference evidence="2" key="1">
    <citation type="submission" date="2021-03" db="EMBL/GenBank/DDBJ databases">
        <title>A new species, PO-11, isolated from a karst cave deposit.</title>
        <authorList>
            <person name="Zhaoxiaoyong W."/>
        </authorList>
    </citation>
    <scope>NUCLEOTIDE SEQUENCE</scope>
    <source>
        <strain evidence="2">PO-11</strain>
    </source>
</reference>
<dbReference type="Pfam" id="PF12728">
    <property type="entry name" value="HTH_17"/>
    <property type="match status" value="1"/>
</dbReference>
<dbReference type="SUPFAM" id="SSF46955">
    <property type="entry name" value="Putative DNA-binding domain"/>
    <property type="match status" value="1"/>
</dbReference>
<sequence length="127" mass="14508">MTTTSMRPAWTLSEAADRCGVSRSTVRRYRETGKFPGAYKTPPASGRFPCRICWRWAGSRTGQQPLSLTWAAQPGSLQRPWLSASGNLSRLWPVSVPGRMPRSVWRRHSGRTRRICGWPYACWRQAR</sequence>
<dbReference type="Proteomes" id="UP000664164">
    <property type="component" value="Unassembled WGS sequence"/>
</dbReference>
<dbReference type="InterPro" id="IPR009061">
    <property type="entry name" value="DNA-bd_dom_put_sf"/>
</dbReference>
<name>A0A939KNN9_9MICC</name>
<comment type="caution">
    <text evidence="2">The sequence shown here is derived from an EMBL/GenBank/DDBJ whole genome shotgun (WGS) entry which is preliminary data.</text>
</comment>
<protein>
    <submittedName>
        <fullName evidence="2">Helix-turn-helix domain-containing protein</fullName>
    </submittedName>
</protein>
<dbReference type="EMBL" id="JAFNLL010000047">
    <property type="protein sequence ID" value="MBO1269491.1"/>
    <property type="molecule type" value="Genomic_DNA"/>
</dbReference>
<gene>
    <name evidence="2" type="ORF">J1902_16215</name>
</gene>
<evidence type="ECO:0000313" key="3">
    <source>
        <dbReference type="Proteomes" id="UP000664164"/>
    </source>
</evidence>
<organism evidence="2 3">
    <name type="scientific">Arthrobacter cavernae</name>
    <dbReference type="NCBI Taxonomy" id="2817681"/>
    <lineage>
        <taxon>Bacteria</taxon>
        <taxon>Bacillati</taxon>
        <taxon>Actinomycetota</taxon>
        <taxon>Actinomycetes</taxon>
        <taxon>Micrococcales</taxon>
        <taxon>Micrococcaceae</taxon>
        <taxon>Arthrobacter</taxon>
    </lineage>
</organism>
<feature type="domain" description="Helix-turn-helix" evidence="1">
    <location>
        <begin position="11"/>
        <end position="40"/>
    </location>
</feature>
<proteinExistence type="predicted"/>
<accession>A0A939KNN9</accession>
<evidence type="ECO:0000313" key="2">
    <source>
        <dbReference type="EMBL" id="MBO1269491.1"/>
    </source>
</evidence>
<evidence type="ECO:0000259" key="1">
    <source>
        <dbReference type="Pfam" id="PF12728"/>
    </source>
</evidence>
<keyword evidence="3" id="KW-1185">Reference proteome</keyword>